<dbReference type="SUPFAM" id="SSF63817">
    <property type="entry name" value="Sortase"/>
    <property type="match status" value="1"/>
</dbReference>
<keyword evidence="2" id="KW-1133">Transmembrane helix</keyword>
<feature type="non-terminal residue" evidence="3">
    <location>
        <position position="256"/>
    </location>
</feature>
<dbReference type="InterPro" id="IPR023365">
    <property type="entry name" value="Sortase_dom-sf"/>
</dbReference>
<evidence type="ECO:0008006" key="5">
    <source>
        <dbReference type="Google" id="ProtNLM"/>
    </source>
</evidence>
<gene>
    <name evidence="3" type="ORF">COX09_04160</name>
</gene>
<organism evidence="3 4">
    <name type="scientific">Candidatus Beckwithbacteria bacterium CG23_combo_of_CG06-09_8_20_14_all_47_9</name>
    <dbReference type="NCBI Taxonomy" id="1974498"/>
    <lineage>
        <taxon>Bacteria</taxon>
        <taxon>Candidatus Beckwithiibacteriota</taxon>
    </lineage>
</organism>
<keyword evidence="2" id="KW-0812">Transmembrane</keyword>
<dbReference type="Pfam" id="PF04203">
    <property type="entry name" value="Sortase"/>
    <property type="match status" value="1"/>
</dbReference>
<accession>A0A2H0B2U9</accession>
<dbReference type="GO" id="GO:0016787">
    <property type="term" value="F:hydrolase activity"/>
    <property type="evidence" value="ECO:0007669"/>
    <property type="project" value="UniProtKB-KW"/>
</dbReference>
<evidence type="ECO:0000256" key="1">
    <source>
        <dbReference type="ARBA" id="ARBA00022801"/>
    </source>
</evidence>
<dbReference type="Proteomes" id="UP000231081">
    <property type="component" value="Unassembled WGS sequence"/>
</dbReference>
<reference evidence="3 4" key="1">
    <citation type="submission" date="2017-09" db="EMBL/GenBank/DDBJ databases">
        <title>Depth-based differentiation of microbial function through sediment-hosted aquifers and enrichment of novel symbionts in the deep terrestrial subsurface.</title>
        <authorList>
            <person name="Probst A.J."/>
            <person name="Ladd B."/>
            <person name="Jarett J.K."/>
            <person name="Geller-Mcgrath D.E."/>
            <person name="Sieber C.M."/>
            <person name="Emerson J.B."/>
            <person name="Anantharaman K."/>
            <person name="Thomas B.C."/>
            <person name="Malmstrom R."/>
            <person name="Stieglmeier M."/>
            <person name="Klingl A."/>
            <person name="Woyke T."/>
            <person name="Ryan C.M."/>
            <person name="Banfield J.F."/>
        </authorList>
    </citation>
    <scope>NUCLEOTIDE SEQUENCE [LARGE SCALE GENOMIC DNA]</scope>
    <source>
        <strain evidence="3">CG23_combo_of_CG06-09_8_20_14_all_47_9</strain>
    </source>
</reference>
<dbReference type="InterPro" id="IPR005754">
    <property type="entry name" value="Sortase"/>
</dbReference>
<protein>
    <recommendedName>
        <fullName evidence="5">Sortase</fullName>
    </recommendedName>
</protein>
<sequence length="256" mass="27701">TQSEPLAQPRSAAGPAGYRHAYGSDFIFRFRYNGIVMAQKTYIRGIINGGLAAAVAGLAWIFGPSLWLEVGYQIRPKQAKVEGSDPSIIVSAGPISGFAGMFYSVGQGFSQLSETAQVLITPLSTEFGVVIPKILANVAVTPNVNPSDTNIYQSVLRQSGGVAHAAGSALPNEDGAVYIFGHSTDSNLNVARFNAVFYLLRKLEADDLILVYYQGEEYRYRVKYKKVADPTDLSDITDVSSPRRLVLQTCWPPGTT</sequence>
<dbReference type="Gene3D" id="2.40.260.10">
    <property type="entry name" value="Sortase"/>
    <property type="match status" value="1"/>
</dbReference>
<proteinExistence type="predicted"/>
<name>A0A2H0B2U9_9BACT</name>
<dbReference type="CDD" id="cd00004">
    <property type="entry name" value="Sortase"/>
    <property type="match status" value="1"/>
</dbReference>
<dbReference type="EMBL" id="PCSQ01000102">
    <property type="protein sequence ID" value="PIP51974.1"/>
    <property type="molecule type" value="Genomic_DNA"/>
</dbReference>
<keyword evidence="1" id="KW-0378">Hydrolase</keyword>
<feature type="non-terminal residue" evidence="3">
    <location>
        <position position="1"/>
    </location>
</feature>
<keyword evidence="2" id="KW-0472">Membrane</keyword>
<evidence type="ECO:0000256" key="2">
    <source>
        <dbReference type="SAM" id="Phobius"/>
    </source>
</evidence>
<comment type="caution">
    <text evidence="3">The sequence shown here is derived from an EMBL/GenBank/DDBJ whole genome shotgun (WGS) entry which is preliminary data.</text>
</comment>
<feature type="transmembrane region" description="Helical" evidence="2">
    <location>
        <begin position="46"/>
        <end position="67"/>
    </location>
</feature>
<dbReference type="AlphaFoldDB" id="A0A2H0B2U9"/>
<evidence type="ECO:0000313" key="3">
    <source>
        <dbReference type="EMBL" id="PIP51974.1"/>
    </source>
</evidence>
<evidence type="ECO:0000313" key="4">
    <source>
        <dbReference type="Proteomes" id="UP000231081"/>
    </source>
</evidence>